<gene>
    <name evidence="1" type="ORF">TBC1_12989</name>
</gene>
<evidence type="ECO:0000313" key="2">
    <source>
        <dbReference type="Proteomes" id="UP000053091"/>
    </source>
</evidence>
<accession>A0A0S7C6Z1</accession>
<reference evidence="1" key="1">
    <citation type="journal article" date="2015" name="Genome Announc.">
        <title>Draft Genome Sequence of Bacteroidales Strain TBC1, a Novel Isolate from a Methanogenic Wastewater Treatment System.</title>
        <authorList>
            <person name="Tourlousse D.M."/>
            <person name="Matsuura N."/>
            <person name="Sun L."/>
            <person name="Toyonaga M."/>
            <person name="Kuroda K."/>
            <person name="Ohashi A."/>
            <person name="Cruz R."/>
            <person name="Yamaguchi T."/>
            <person name="Sekiguchi Y."/>
        </authorList>
    </citation>
    <scope>NUCLEOTIDE SEQUENCE [LARGE SCALE GENOMIC DNA]</scope>
    <source>
        <strain evidence="1">TBC1</strain>
    </source>
</reference>
<protein>
    <submittedName>
        <fullName evidence="1">Uncharacterized protein</fullName>
    </submittedName>
</protein>
<dbReference type="EMBL" id="DF968183">
    <property type="protein sequence ID" value="GAP45168.1"/>
    <property type="molecule type" value="Genomic_DNA"/>
</dbReference>
<dbReference type="AlphaFoldDB" id="A0A0S7C6Z1"/>
<organism evidence="1">
    <name type="scientific">Lentimicrobium saccharophilum</name>
    <dbReference type="NCBI Taxonomy" id="1678841"/>
    <lineage>
        <taxon>Bacteria</taxon>
        <taxon>Pseudomonadati</taxon>
        <taxon>Bacteroidota</taxon>
        <taxon>Bacteroidia</taxon>
        <taxon>Bacteroidales</taxon>
        <taxon>Lentimicrobiaceae</taxon>
        <taxon>Lentimicrobium</taxon>
    </lineage>
</organism>
<name>A0A0S7C6Z1_9BACT</name>
<keyword evidence="2" id="KW-1185">Reference proteome</keyword>
<proteinExistence type="predicted"/>
<dbReference type="Proteomes" id="UP000053091">
    <property type="component" value="Unassembled WGS sequence"/>
</dbReference>
<evidence type="ECO:0000313" key="1">
    <source>
        <dbReference type="EMBL" id="GAP45168.1"/>
    </source>
</evidence>
<sequence length="83" mass="9641">MRLPSVSTLPLADRFFANAQNEFDLHGFEGKGALWQILSSFYPDNGDLKYSCIRNQHPVFSGSHEKRKKIVYFCVFEILWQIS</sequence>
<dbReference type="STRING" id="1678841.TBC1_12989"/>